<evidence type="ECO:0000313" key="6">
    <source>
        <dbReference type="Proteomes" id="UP001548713"/>
    </source>
</evidence>
<dbReference type="RefSeq" id="WP_353984391.1">
    <property type="nucleotide sequence ID" value="NZ_JBEWLY010000014.1"/>
</dbReference>
<keyword evidence="2 5" id="KW-0378">Hydrolase</keyword>
<dbReference type="PROSITE" id="PS01174">
    <property type="entry name" value="LIPASE_GDXG_SER"/>
    <property type="match status" value="1"/>
</dbReference>
<evidence type="ECO:0000313" key="5">
    <source>
        <dbReference type="EMBL" id="MET1755900.1"/>
    </source>
</evidence>
<dbReference type="Gene3D" id="3.40.50.1820">
    <property type="entry name" value="alpha/beta hydrolase"/>
    <property type="match status" value="1"/>
</dbReference>
<dbReference type="InterPro" id="IPR013094">
    <property type="entry name" value="AB_hydrolase_3"/>
</dbReference>
<dbReference type="InterPro" id="IPR050300">
    <property type="entry name" value="GDXG_lipolytic_enzyme"/>
</dbReference>
<comment type="similarity">
    <text evidence="1">Belongs to the 'GDXG' lipolytic enzyme family.</text>
</comment>
<protein>
    <submittedName>
        <fullName evidence="5">Alpha/beta hydrolase</fullName>
    </submittedName>
</protein>
<feature type="domain" description="Alpha/beta hydrolase fold-3" evidence="4">
    <location>
        <begin position="64"/>
        <end position="260"/>
    </location>
</feature>
<sequence length="285" mass="29218">MASQSALPERAGYPAPPDLQVRRDGMAGALASGALPAPEGQATEIVGDIRTIRFGSSDCADTVIVHFHGGGFRLGAPEVCAGYAAKLSSGGNATVYCPAYRLSPEAPFPAALNDAMQVVRRLASRGSRLIVAGDSAGGGLAASLMQLCARDGIPIAGLVLHSPWLDLSVSSASYQNNASADPLFSKNAATEAAQMYLQGHPATDPLASPLLADLTDFPPTFISVGEEEVLLDDARALHGRLVEASQSATLLEVAGMDHVAVTRGSDVPGSPEVLAATLSFLAALD</sequence>
<dbReference type="PANTHER" id="PTHR48081:SF8">
    <property type="entry name" value="ALPHA_BETA HYDROLASE FOLD-3 DOMAIN-CONTAINING PROTEIN-RELATED"/>
    <property type="match status" value="1"/>
</dbReference>
<dbReference type="InterPro" id="IPR029058">
    <property type="entry name" value="AB_hydrolase_fold"/>
</dbReference>
<gene>
    <name evidence="5" type="ORF">ABVV53_10570</name>
</gene>
<dbReference type="PANTHER" id="PTHR48081">
    <property type="entry name" value="AB HYDROLASE SUPERFAMILY PROTEIN C4A8.06C"/>
    <property type="match status" value="1"/>
</dbReference>
<reference evidence="5 6" key="1">
    <citation type="submission" date="2024-07" db="EMBL/GenBank/DDBJ databases">
        <title>Novosphingobium kalidii RD2P27.</title>
        <authorList>
            <person name="Sun J.-Q."/>
        </authorList>
    </citation>
    <scope>NUCLEOTIDE SEQUENCE [LARGE SCALE GENOMIC DNA]</scope>
    <source>
        <strain evidence="5 6">RD2P27</strain>
    </source>
</reference>
<keyword evidence="6" id="KW-1185">Reference proteome</keyword>
<dbReference type="InterPro" id="IPR033140">
    <property type="entry name" value="Lipase_GDXG_put_SER_AS"/>
</dbReference>
<evidence type="ECO:0000256" key="2">
    <source>
        <dbReference type="ARBA" id="ARBA00022801"/>
    </source>
</evidence>
<proteinExistence type="inferred from homology"/>
<name>A0ABV2D206_9SPHN</name>
<dbReference type="EMBL" id="JBEWLY010000014">
    <property type="protein sequence ID" value="MET1755900.1"/>
    <property type="molecule type" value="Genomic_DNA"/>
</dbReference>
<dbReference type="Pfam" id="PF07859">
    <property type="entry name" value="Abhydrolase_3"/>
    <property type="match status" value="1"/>
</dbReference>
<evidence type="ECO:0000259" key="4">
    <source>
        <dbReference type="Pfam" id="PF07859"/>
    </source>
</evidence>
<dbReference type="SUPFAM" id="SSF53474">
    <property type="entry name" value="alpha/beta-Hydrolases"/>
    <property type="match status" value="1"/>
</dbReference>
<feature type="active site" evidence="3">
    <location>
        <position position="135"/>
    </location>
</feature>
<evidence type="ECO:0000256" key="3">
    <source>
        <dbReference type="PROSITE-ProRule" id="PRU10038"/>
    </source>
</evidence>
<comment type="caution">
    <text evidence="5">The sequence shown here is derived from an EMBL/GenBank/DDBJ whole genome shotgun (WGS) entry which is preliminary data.</text>
</comment>
<dbReference type="Proteomes" id="UP001548713">
    <property type="component" value="Unassembled WGS sequence"/>
</dbReference>
<evidence type="ECO:0000256" key="1">
    <source>
        <dbReference type="ARBA" id="ARBA00010515"/>
    </source>
</evidence>
<organism evidence="5 6">
    <name type="scientific">Novosphingobium kalidii</name>
    <dbReference type="NCBI Taxonomy" id="3230299"/>
    <lineage>
        <taxon>Bacteria</taxon>
        <taxon>Pseudomonadati</taxon>
        <taxon>Pseudomonadota</taxon>
        <taxon>Alphaproteobacteria</taxon>
        <taxon>Sphingomonadales</taxon>
        <taxon>Sphingomonadaceae</taxon>
        <taxon>Novosphingobium</taxon>
    </lineage>
</organism>
<accession>A0ABV2D206</accession>
<dbReference type="GO" id="GO:0016787">
    <property type="term" value="F:hydrolase activity"/>
    <property type="evidence" value="ECO:0007669"/>
    <property type="project" value="UniProtKB-KW"/>
</dbReference>